<evidence type="ECO:0000313" key="1">
    <source>
        <dbReference type="EMBL" id="MFF3573746.1"/>
    </source>
</evidence>
<protein>
    <submittedName>
        <fullName evidence="1">Uncharacterized protein</fullName>
    </submittedName>
</protein>
<sequence length="69" mass="7240">MTAQIATVEERAAGIEADPVGSVVPGSDGRVSRGLLGDESAVATTRWPDRAVVGSGRLWVGLWVWCVMS</sequence>
<organism evidence="1 2">
    <name type="scientific">Nocardia jiangxiensis</name>
    <dbReference type="NCBI Taxonomy" id="282685"/>
    <lineage>
        <taxon>Bacteria</taxon>
        <taxon>Bacillati</taxon>
        <taxon>Actinomycetota</taxon>
        <taxon>Actinomycetes</taxon>
        <taxon>Mycobacteriales</taxon>
        <taxon>Nocardiaceae</taxon>
        <taxon>Nocardia</taxon>
    </lineage>
</organism>
<dbReference type="Proteomes" id="UP001601992">
    <property type="component" value="Unassembled WGS sequence"/>
</dbReference>
<proteinExistence type="predicted"/>
<name>A0ABW6SBR3_9NOCA</name>
<reference evidence="1 2" key="1">
    <citation type="submission" date="2024-10" db="EMBL/GenBank/DDBJ databases">
        <title>The Natural Products Discovery Center: Release of the First 8490 Sequenced Strains for Exploring Actinobacteria Biosynthetic Diversity.</title>
        <authorList>
            <person name="Kalkreuter E."/>
            <person name="Kautsar S.A."/>
            <person name="Yang D."/>
            <person name="Bader C.D."/>
            <person name="Teijaro C.N."/>
            <person name="Fluegel L."/>
            <person name="Davis C.M."/>
            <person name="Simpson J.R."/>
            <person name="Lauterbach L."/>
            <person name="Steele A.D."/>
            <person name="Gui C."/>
            <person name="Meng S."/>
            <person name="Li G."/>
            <person name="Viehrig K."/>
            <person name="Ye F."/>
            <person name="Su P."/>
            <person name="Kiefer A.F."/>
            <person name="Nichols A."/>
            <person name="Cepeda A.J."/>
            <person name="Yan W."/>
            <person name="Fan B."/>
            <person name="Jiang Y."/>
            <person name="Adhikari A."/>
            <person name="Zheng C.-J."/>
            <person name="Schuster L."/>
            <person name="Cowan T.M."/>
            <person name="Smanski M.J."/>
            <person name="Chevrette M.G."/>
            <person name="De Carvalho L.P.S."/>
            <person name="Shen B."/>
        </authorList>
    </citation>
    <scope>NUCLEOTIDE SEQUENCE [LARGE SCALE GENOMIC DNA]</scope>
    <source>
        <strain evidence="1 2">NPDC002593</strain>
    </source>
</reference>
<dbReference type="RefSeq" id="WP_387406524.1">
    <property type="nucleotide sequence ID" value="NZ_JBIAQY010000021.1"/>
</dbReference>
<dbReference type="EMBL" id="JBIAQY010000021">
    <property type="protein sequence ID" value="MFF3573746.1"/>
    <property type="molecule type" value="Genomic_DNA"/>
</dbReference>
<gene>
    <name evidence="1" type="ORF">ACFYXQ_38920</name>
</gene>
<evidence type="ECO:0000313" key="2">
    <source>
        <dbReference type="Proteomes" id="UP001601992"/>
    </source>
</evidence>
<keyword evidence="2" id="KW-1185">Reference proteome</keyword>
<accession>A0ABW6SBR3</accession>
<comment type="caution">
    <text evidence="1">The sequence shown here is derived from an EMBL/GenBank/DDBJ whole genome shotgun (WGS) entry which is preliminary data.</text>
</comment>